<comment type="caution">
    <text evidence="2">The sequence shown here is derived from an EMBL/GenBank/DDBJ whole genome shotgun (WGS) entry which is preliminary data.</text>
</comment>
<dbReference type="Pfam" id="PF02519">
    <property type="entry name" value="Auxin_inducible"/>
    <property type="match status" value="1"/>
</dbReference>
<dbReference type="PANTHER" id="PTHR31175">
    <property type="entry name" value="AUXIN-RESPONSIVE FAMILY PROTEIN"/>
    <property type="match status" value="1"/>
</dbReference>
<proteinExistence type="inferred from homology"/>
<dbReference type="InterPro" id="IPR003676">
    <property type="entry name" value="SAUR_fam"/>
</dbReference>
<reference evidence="2 3" key="1">
    <citation type="submission" date="2021-09" db="EMBL/GenBank/DDBJ databases">
        <title>Genomic insights and catalytic innovation underlie evolution of tropane alkaloids biosynthesis.</title>
        <authorList>
            <person name="Wang Y.-J."/>
            <person name="Tian T."/>
            <person name="Huang J.-P."/>
            <person name="Huang S.-X."/>
        </authorList>
    </citation>
    <scope>NUCLEOTIDE SEQUENCE [LARGE SCALE GENOMIC DNA]</scope>
    <source>
        <strain evidence="2">KIB-2018</strain>
        <tissue evidence="2">Leaf</tissue>
    </source>
</reference>
<dbReference type="AlphaFoldDB" id="A0AAV8TGE2"/>
<comment type="similarity">
    <text evidence="1">Belongs to the ARG7 family.</text>
</comment>
<evidence type="ECO:0000313" key="2">
    <source>
        <dbReference type="EMBL" id="KAJ8765108.1"/>
    </source>
</evidence>
<accession>A0AAV8TGE2</accession>
<dbReference type="GO" id="GO:0009733">
    <property type="term" value="P:response to auxin"/>
    <property type="evidence" value="ECO:0007669"/>
    <property type="project" value="InterPro"/>
</dbReference>
<dbReference type="EMBL" id="JAIWQS010000005">
    <property type="protein sequence ID" value="KAJ8765108.1"/>
    <property type="molecule type" value="Genomic_DNA"/>
</dbReference>
<protein>
    <submittedName>
        <fullName evidence="2">Uncharacterized protein</fullName>
    </submittedName>
</protein>
<keyword evidence="3" id="KW-1185">Reference proteome</keyword>
<sequence>MISPRKLLKIAKKWQRLAALNRKRISLPRGERNDADPSSRNNITSVAEKGHFVVYTADQIRFMFPMSYLNNQVFRELLAMSEEEFGLPGNGPLTIPCDAVFLEYVVSLIRRKVDKEMEKVLVMSISTSTRCSSSYSHYQGRSNQYLLVPSF</sequence>
<name>A0AAV8TGE2_9ROSI</name>
<evidence type="ECO:0000256" key="1">
    <source>
        <dbReference type="ARBA" id="ARBA00006974"/>
    </source>
</evidence>
<dbReference type="Proteomes" id="UP001159364">
    <property type="component" value="Linkage Group LG05"/>
</dbReference>
<dbReference type="PANTHER" id="PTHR31175:SF122">
    <property type="entry name" value="AUXIN-RESPONSIVE PROTEIN SAUR64-LIKE"/>
    <property type="match status" value="1"/>
</dbReference>
<gene>
    <name evidence="2" type="ORF">K2173_010593</name>
</gene>
<evidence type="ECO:0000313" key="3">
    <source>
        <dbReference type="Proteomes" id="UP001159364"/>
    </source>
</evidence>
<organism evidence="2 3">
    <name type="scientific">Erythroxylum novogranatense</name>
    <dbReference type="NCBI Taxonomy" id="1862640"/>
    <lineage>
        <taxon>Eukaryota</taxon>
        <taxon>Viridiplantae</taxon>
        <taxon>Streptophyta</taxon>
        <taxon>Embryophyta</taxon>
        <taxon>Tracheophyta</taxon>
        <taxon>Spermatophyta</taxon>
        <taxon>Magnoliopsida</taxon>
        <taxon>eudicotyledons</taxon>
        <taxon>Gunneridae</taxon>
        <taxon>Pentapetalae</taxon>
        <taxon>rosids</taxon>
        <taxon>fabids</taxon>
        <taxon>Malpighiales</taxon>
        <taxon>Erythroxylaceae</taxon>
        <taxon>Erythroxylum</taxon>
    </lineage>
</organism>